<comment type="caution">
    <text evidence="10">The sequence shown here is derived from an EMBL/GenBank/DDBJ whole genome shotgun (WGS) entry which is preliminary data.</text>
</comment>
<dbReference type="GO" id="GO:0046872">
    <property type="term" value="F:metal ion binding"/>
    <property type="evidence" value="ECO:0007669"/>
    <property type="project" value="UniProtKB-KW"/>
</dbReference>
<reference evidence="10 11" key="1">
    <citation type="journal article" date="2020" name="Biotechnol. Biofuels">
        <title>New insights from the biogas microbiome by comprehensive genome-resolved metagenomics of nearly 1600 species originating from multiple anaerobic digesters.</title>
        <authorList>
            <person name="Campanaro S."/>
            <person name="Treu L."/>
            <person name="Rodriguez-R L.M."/>
            <person name="Kovalovszki A."/>
            <person name="Ziels R.M."/>
            <person name="Maus I."/>
            <person name="Zhu X."/>
            <person name="Kougias P.G."/>
            <person name="Basile A."/>
            <person name="Luo G."/>
            <person name="Schluter A."/>
            <person name="Konstantinidis K.T."/>
            <person name="Angelidaki I."/>
        </authorList>
    </citation>
    <scope>NUCLEOTIDE SEQUENCE [LARGE SCALE GENOMIC DNA]</scope>
    <source>
        <strain evidence="10">AS04akNAM_66</strain>
    </source>
</reference>
<keyword evidence="2 8" id="KW-0808">Transferase</keyword>
<dbReference type="GO" id="GO:0005737">
    <property type="term" value="C:cytoplasm"/>
    <property type="evidence" value="ECO:0007669"/>
    <property type="project" value="UniProtKB-SubCell"/>
</dbReference>
<evidence type="ECO:0000256" key="1">
    <source>
        <dbReference type="ARBA" id="ARBA00022490"/>
    </source>
</evidence>
<keyword evidence="3 8" id="KW-0479">Metal-binding</keyword>
<dbReference type="GO" id="GO:1902758">
    <property type="term" value="P:bis(molybdopterin guanine dinucleotide)molybdenum biosynthetic process"/>
    <property type="evidence" value="ECO:0007669"/>
    <property type="project" value="TreeGrafter"/>
</dbReference>
<keyword evidence="6 8" id="KW-0342">GTP-binding</keyword>
<evidence type="ECO:0000256" key="5">
    <source>
        <dbReference type="ARBA" id="ARBA00022842"/>
    </source>
</evidence>
<comment type="cofactor">
    <cofactor evidence="8">
        <name>Mg(2+)</name>
        <dbReference type="ChEBI" id="CHEBI:18420"/>
    </cofactor>
</comment>
<keyword evidence="4 8" id="KW-0547">Nucleotide-binding</keyword>
<dbReference type="PANTHER" id="PTHR19136">
    <property type="entry name" value="MOLYBDENUM COFACTOR GUANYLYLTRANSFERASE"/>
    <property type="match status" value="1"/>
</dbReference>
<evidence type="ECO:0000313" key="11">
    <source>
        <dbReference type="Proteomes" id="UP000551563"/>
    </source>
</evidence>
<evidence type="ECO:0000313" key="10">
    <source>
        <dbReference type="EMBL" id="HHV70687.1"/>
    </source>
</evidence>
<dbReference type="Proteomes" id="UP000551563">
    <property type="component" value="Unassembled WGS sequence"/>
</dbReference>
<feature type="binding site" evidence="8">
    <location>
        <begin position="7"/>
        <end position="9"/>
    </location>
    <ligand>
        <name>GTP</name>
        <dbReference type="ChEBI" id="CHEBI:37565"/>
    </ligand>
</feature>
<dbReference type="EC" id="2.7.7.77" evidence="8"/>
<evidence type="ECO:0000256" key="2">
    <source>
        <dbReference type="ARBA" id="ARBA00022679"/>
    </source>
</evidence>
<comment type="catalytic activity">
    <reaction evidence="8">
        <text>Mo-molybdopterin + GTP + H(+) = Mo-molybdopterin guanine dinucleotide + diphosphate</text>
        <dbReference type="Rhea" id="RHEA:34243"/>
        <dbReference type="ChEBI" id="CHEBI:15378"/>
        <dbReference type="ChEBI" id="CHEBI:33019"/>
        <dbReference type="ChEBI" id="CHEBI:37565"/>
        <dbReference type="ChEBI" id="CHEBI:71302"/>
        <dbReference type="ChEBI" id="CHEBI:71310"/>
        <dbReference type="EC" id="2.7.7.77"/>
    </reaction>
</comment>
<evidence type="ECO:0000256" key="6">
    <source>
        <dbReference type="ARBA" id="ARBA00023134"/>
    </source>
</evidence>
<dbReference type="SUPFAM" id="SSF53448">
    <property type="entry name" value="Nucleotide-diphospho-sugar transferases"/>
    <property type="match status" value="1"/>
</dbReference>
<keyword evidence="10" id="KW-0548">Nucleotidyltransferase</keyword>
<comment type="similarity">
    <text evidence="8">Belongs to the MobA family.</text>
</comment>
<evidence type="ECO:0000256" key="8">
    <source>
        <dbReference type="HAMAP-Rule" id="MF_00316"/>
    </source>
</evidence>
<keyword evidence="1 8" id="KW-0963">Cytoplasm</keyword>
<comment type="function">
    <text evidence="8">Transfers a GMP moiety from GTP to Mo-molybdopterin (Mo-MPT) cofactor (Moco or molybdenum cofactor) to form Mo-molybdopterin guanine dinucleotide (Mo-MGD) cofactor.</text>
</comment>
<evidence type="ECO:0000256" key="3">
    <source>
        <dbReference type="ARBA" id="ARBA00022723"/>
    </source>
</evidence>
<feature type="binding site" evidence="8">
    <location>
        <position position="102"/>
    </location>
    <ligand>
        <name>GTP</name>
        <dbReference type="ChEBI" id="CHEBI:37565"/>
    </ligand>
</feature>
<feature type="binding site" evidence="8">
    <location>
        <position position="71"/>
    </location>
    <ligand>
        <name>GTP</name>
        <dbReference type="ChEBI" id="CHEBI:37565"/>
    </ligand>
</feature>
<dbReference type="Gene3D" id="3.90.550.10">
    <property type="entry name" value="Spore Coat Polysaccharide Biosynthesis Protein SpsA, Chain A"/>
    <property type="match status" value="1"/>
</dbReference>
<feature type="domain" description="MobA-like NTP transferase" evidence="9">
    <location>
        <begin position="4"/>
        <end position="163"/>
    </location>
</feature>
<comment type="subcellular location">
    <subcellularLocation>
        <location evidence="8">Cytoplasm</location>
    </subcellularLocation>
</comment>
<feature type="binding site" evidence="8">
    <location>
        <position position="53"/>
    </location>
    <ligand>
        <name>GTP</name>
        <dbReference type="ChEBI" id="CHEBI:37565"/>
    </ligand>
</feature>
<evidence type="ECO:0000259" key="9">
    <source>
        <dbReference type="Pfam" id="PF12804"/>
    </source>
</evidence>
<dbReference type="EMBL" id="DUMN01000692">
    <property type="protein sequence ID" value="HHV70687.1"/>
    <property type="molecule type" value="Genomic_DNA"/>
</dbReference>
<evidence type="ECO:0000256" key="7">
    <source>
        <dbReference type="ARBA" id="ARBA00023150"/>
    </source>
</evidence>
<feature type="binding site" evidence="8">
    <location>
        <position position="102"/>
    </location>
    <ligand>
        <name>Mg(2+)</name>
        <dbReference type="ChEBI" id="CHEBI:18420"/>
    </ligand>
</feature>
<organism evidence="10 11">
    <name type="scientific">Brucella intermedia</name>
    <dbReference type="NCBI Taxonomy" id="94625"/>
    <lineage>
        <taxon>Bacteria</taxon>
        <taxon>Pseudomonadati</taxon>
        <taxon>Pseudomonadota</taxon>
        <taxon>Alphaproteobacteria</taxon>
        <taxon>Hyphomicrobiales</taxon>
        <taxon>Brucellaceae</taxon>
        <taxon>Brucella/Ochrobactrum group</taxon>
        <taxon>Brucella</taxon>
    </lineage>
</organism>
<evidence type="ECO:0000256" key="4">
    <source>
        <dbReference type="ARBA" id="ARBA00022741"/>
    </source>
</evidence>
<dbReference type="InterPro" id="IPR013482">
    <property type="entry name" value="Molybde_CF_guanTrfase"/>
</dbReference>
<comment type="subunit">
    <text evidence="8">Monomer.</text>
</comment>
<dbReference type="AlphaFoldDB" id="A0A7V6U2C2"/>
<dbReference type="PANTHER" id="PTHR19136:SF81">
    <property type="entry name" value="MOLYBDENUM COFACTOR GUANYLYLTRANSFERASE"/>
    <property type="match status" value="1"/>
</dbReference>
<dbReference type="GO" id="GO:0005525">
    <property type="term" value="F:GTP binding"/>
    <property type="evidence" value="ECO:0007669"/>
    <property type="project" value="UniProtKB-UniRule"/>
</dbReference>
<keyword evidence="7 8" id="KW-0501">Molybdenum cofactor biosynthesis</keyword>
<sequence>MIAGAIIAGGLSSRMQEGGVAGDKFLHPLDGDRSIIAHVITRIRPQVETLVVNANSDDPRLTNLGVPIIKDLPSTHGGPLVGILSALIHARGASLLLTTAADTPFLPHDLADRLLSRRNESGARIVLASSLDRVHPIFGLWETGLANELSAWLSETKRASVLAFAEHIGFETVDFPLAFAGDSPETYDPFFNINRPDDLVAARKLAESME</sequence>
<accession>A0A7V6U2C2</accession>
<dbReference type="Pfam" id="PF12804">
    <property type="entry name" value="NTP_transf_3"/>
    <property type="match status" value="1"/>
</dbReference>
<keyword evidence="5 8" id="KW-0460">Magnesium</keyword>
<name>A0A7V6U2C2_9HYPH</name>
<protein>
    <recommendedName>
        <fullName evidence="8">Molybdenum cofactor guanylyltransferase</fullName>
        <shortName evidence="8">MoCo guanylyltransferase</shortName>
        <ecNumber evidence="8">2.7.7.77</ecNumber>
    </recommendedName>
    <alternativeName>
        <fullName evidence="8">GTP:molybdopterin guanylyltransferase</fullName>
    </alternativeName>
    <alternativeName>
        <fullName evidence="8">Mo-MPT guanylyltransferase</fullName>
    </alternativeName>
    <alternativeName>
        <fullName evidence="8">Molybdopterin guanylyltransferase</fullName>
    </alternativeName>
    <alternativeName>
        <fullName evidence="8">Molybdopterin-guanine dinucleotide synthase</fullName>
        <shortName evidence="8">MGD synthase</shortName>
    </alternativeName>
</protein>
<dbReference type="CDD" id="cd02503">
    <property type="entry name" value="MobA"/>
    <property type="match status" value="1"/>
</dbReference>
<dbReference type="GO" id="GO:0061603">
    <property type="term" value="F:molybdenum cofactor guanylyltransferase activity"/>
    <property type="evidence" value="ECO:0007669"/>
    <property type="project" value="UniProtKB-EC"/>
</dbReference>
<dbReference type="HAMAP" id="MF_00316">
    <property type="entry name" value="MobA"/>
    <property type="match status" value="1"/>
</dbReference>
<comment type="domain">
    <text evidence="8">The N-terminal domain determines nucleotide recognition and specific binding, while the C-terminal domain determines the specific binding to the target protein.</text>
</comment>
<proteinExistence type="inferred from homology"/>
<gene>
    <name evidence="8" type="primary">mobA</name>
    <name evidence="10" type="ORF">GXX48_24145</name>
</gene>
<dbReference type="InterPro" id="IPR029044">
    <property type="entry name" value="Nucleotide-diphossugar_trans"/>
</dbReference>
<dbReference type="InterPro" id="IPR025877">
    <property type="entry name" value="MobA-like_NTP_Trfase"/>
</dbReference>
<feature type="binding site" evidence="8">
    <location>
        <position position="24"/>
    </location>
    <ligand>
        <name>GTP</name>
        <dbReference type="ChEBI" id="CHEBI:37565"/>
    </ligand>
</feature>